<gene>
    <name evidence="5" type="ORF">U27_05886</name>
</gene>
<reference evidence="5" key="1">
    <citation type="journal article" date="2015" name="PeerJ">
        <title>First genomic representation of candidate bacterial phylum KSB3 points to enhanced environmental sensing as a trigger of wastewater bulking.</title>
        <authorList>
            <person name="Sekiguchi Y."/>
            <person name="Ohashi A."/>
            <person name="Parks D.H."/>
            <person name="Yamauchi T."/>
            <person name="Tyson G.W."/>
            <person name="Hugenholtz P."/>
        </authorList>
    </citation>
    <scope>NUCLEOTIDE SEQUENCE [LARGE SCALE GENOMIC DNA]</scope>
</reference>
<dbReference type="AlphaFoldDB" id="A0A081C2V6"/>
<evidence type="ECO:0000313" key="5">
    <source>
        <dbReference type="EMBL" id="GAK58911.1"/>
    </source>
</evidence>
<dbReference type="Proteomes" id="UP000030661">
    <property type="component" value="Unassembled WGS sequence"/>
</dbReference>
<dbReference type="STRING" id="1499967.U27_05886"/>
<keyword evidence="2" id="KW-0408">Iron</keyword>
<dbReference type="eggNOG" id="COG0479">
    <property type="taxonomic scope" value="Bacteria"/>
</dbReference>
<keyword evidence="3" id="KW-0411">Iron-sulfur</keyword>
<keyword evidence="6" id="KW-1185">Reference proteome</keyword>
<dbReference type="EMBL" id="DF820468">
    <property type="protein sequence ID" value="GAK58911.1"/>
    <property type="molecule type" value="Genomic_DNA"/>
</dbReference>
<organism evidence="5">
    <name type="scientific">Vecturithrix granuli</name>
    <dbReference type="NCBI Taxonomy" id="1499967"/>
    <lineage>
        <taxon>Bacteria</taxon>
        <taxon>Candidatus Moduliflexota</taxon>
        <taxon>Candidatus Vecturitrichia</taxon>
        <taxon>Candidatus Vecturitrichales</taxon>
        <taxon>Candidatus Vecturitrichaceae</taxon>
        <taxon>Candidatus Vecturithrix</taxon>
    </lineage>
</organism>
<dbReference type="InterPro" id="IPR017900">
    <property type="entry name" value="4Fe4S_Fe_S_CS"/>
</dbReference>
<evidence type="ECO:0000259" key="4">
    <source>
        <dbReference type="PROSITE" id="PS51379"/>
    </source>
</evidence>
<evidence type="ECO:0000313" key="6">
    <source>
        <dbReference type="Proteomes" id="UP000030661"/>
    </source>
</evidence>
<dbReference type="PROSITE" id="PS51379">
    <property type="entry name" value="4FE4S_FER_2"/>
    <property type="match status" value="1"/>
</dbReference>
<dbReference type="GO" id="GO:0051536">
    <property type="term" value="F:iron-sulfur cluster binding"/>
    <property type="evidence" value="ECO:0007669"/>
    <property type="project" value="UniProtKB-KW"/>
</dbReference>
<dbReference type="SUPFAM" id="SSF51395">
    <property type="entry name" value="FMN-linked oxidoreductases"/>
    <property type="match status" value="1"/>
</dbReference>
<dbReference type="InterPro" id="IPR017896">
    <property type="entry name" value="4Fe4S_Fe-S-bd"/>
</dbReference>
<name>A0A081C2V6_VECG1</name>
<dbReference type="SUPFAM" id="SSF46548">
    <property type="entry name" value="alpha-helical ferredoxin"/>
    <property type="match status" value="1"/>
</dbReference>
<evidence type="ECO:0000256" key="3">
    <source>
        <dbReference type="ARBA" id="ARBA00023014"/>
    </source>
</evidence>
<dbReference type="eggNOG" id="COG0167">
    <property type="taxonomic scope" value="Bacteria"/>
</dbReference>
<accession>A0A081C2V6</accession>
<dbReference type="GO" id="GO:0046872">
    <property type="term" value="F:metal ion binding"/>
    <property type="evidence" value="ECO:0007669"/>
    <property type="project" value="UniProtKB-KW"/>
</dbReference>
<feature type="domain" description="4Fe-4S ferredoxin-type" evidence="4">
    <location>
        <begin position="547"/>
        <end position="576"/>
    </location>
</feature>
<evidence type="ECO:0000256" key="2">
    <source>
        <dbReference type="ARBA" id="ARBA00023004"/>
    </source>
</evidence>
<dbReference type="HOGENOM" id="CLU_031529_0_0_0"/>
<protein>
    <recommendedName>
        <fullName evidence="4">4Fe-4S ferredoxin-type domain-containing protein</fullName>
    </recommendedName>
</protein>
<proteinExistence type="predicted"/>
<dbReference type="PROSITE" id="PS00198">
    <property type="entry name" value="4FE4S_FER_1"/>
    <property type="match status" value="1"/>
</dbReference>
<evidence type="ECO:0000256" key="1">
    <source>
        <dbReference type="ARBA" id="ARBA00022723"/>
    </source>
</evidence>
<sequence length="755" mass="85881">MSTTFQPIPFGDLIKRVFYEHKQYGKIFGLARDDFFLGFPGEQLGVEYLNQQASTPYGPAAGPHTQLAQNIVLAWLTGARIIELKTLSDTKTRKFPTPHVDTQNLGFNLERSSEISVEAAVQEYVKAWMLIEMIKHSQILGEEFSQYACHTIFELSVGYDYKGIKSERLSTAIRTLKNAQPLIDTLREDIPKEFSNLQTLDYAPNIIDSVTLATFHGCSSDEIDNIVSHLLTEHQLNVIIKLNPTLLDREEVEHTFHKILGYQFLQIEPSQFDTELHFDQAIAMLKNMHHVATVSGKILGLKLVNSLLVKNYKGYLAGETMRLSGPPLHVLALLLLQKIRDQLGSLQAKIPIAFSGGVDDKNIADIVCLNLAPVTVCTDLLKPPGYAKGVTYLHNLGERMQIAEAINIPDYIMKRFEHEADAVCDVFTRLFEEVQHLGMQLPEEQRDATIKEQVHIFKNLRERVLSALKENNDSLELLTTDALIITDTLSAYHHKFGESFLMPHTFKDLYLNIVSAAASRNLEKILEQALYGPYYSFANHKQVPEKLPSELGFYDCASCGRCIGVCPNNANFVYHIVPTSIDYVDYRVMGAEFHEVGGSQFIIENSYQIANYIPLCNECSVCGLHCVEHGHPYRAKPRYFASQEQWDLHKDVDGFFVEKDGELEYIAGRIYGQEYRLWQNTTTNHITYADGIIEAVFEYPDHRLVRTMALTNIGKEHILDMKVYYMLFTQLQGVLNNEDCNPINIKYQSDDIRRF</sequence>
<keyword evidence="1" id="KW-0479">Metal-binding</keyword>